<comment type="caution">
    <text evidence="2">The sequence shown here is derived from an EMBL/GenBank/DDBJ whole genome shotgun (WGS) entry which is preliminary data.</text>
</comment>
<dbReference type="AlphaFoldDB" id="A0AAD3TGF3"/>
<dbReference type="EMBL" id="BSYO01000036">
    <property type="protein sequence ID" value="GMH29450.1"/>
    <property type="molecule type" value="Genomic_DNA"/>
</dbReference>
<feature type="compositionally biased region" description="Low complexity" evidence="1">
    <location>
        <begin position="249"/>
        <end position="267"/>
    </location>
</feature>
<keyword evidence="3" id="KW-1185">Reference proteome</keyword>
<feature type="region of interest" description="Disordered" evidence="1">
    <location>
        <begin position="17"/>
        <end position="60"/>
    </location>
</feature>
<feature type="region of interest" description="Disordered" evidence="1">
    <location>
        <begin position="424"/>
        <end position="445"/>
    </location>
</feature>
<name>A0AAD3TGF3_NEPGR</name>
<accession>A0AAD3TGF3</accession>
<evidence type="ECO:0000313" key="2">
    <source>
        <dbReference type="EMBL" id="GMH29450.1"/>
    </source>
</evidence>
<organism evidence="2 3">
    <name type="scientific">Nepenthes gracilis</name>
    <name type="common">Slender pitcher plant</name>
    <dbReference type="NCBI Taxonomy" id="150966"/>
    <lineage>
        <taxon>Eukaryota</taxon>
        <taxon>Viridiplantae</taxon>
        <taxon>Streptophyta</taxon>
        <taxon>Embryophyta</taxon>
        <taxon>Tracheophyta</taxon>
        <taxon>Spermatophyta</taxon>
        <taxon>Magnoliopsida</taxon>
        <taxon>eudicotyledons</taxon>
        <taxon>Gunneridae</taxon>
        <taxon>Pentapetalae</taxon>
        <taxon>Caryophyllales</taxon>
        <taxon>Nepenthaceae</taxon>
        <taxon>Nepenthes</taxon>
    </lineage>
</organism>
<gene>
    <name evidence="2" type="ORF">Nepgr_031293</name>
</gene>
<reference evidence="2" key="1">
    <citation type="submission" date="2023-05" db="EMBL/GenBank/DDBJ databases">
        <title>Nepenthes gracilis genome sequencing.</title>
        <authorList>
            <person name="Fukushima K."/>
        </authorList>
    </citation>
    <scope>NUCLEOTIDE SEQUENCE</scope>
    <source>
        <strain evidence="2">SING2019-196</strain>
    </source>
</reference>
<feature type="region of interest" description="Disordered" evidence="1">
    <location>
        <begin position="248"/>
        <end position="267"/>
    </location>
</feature>
<sequence length="683" mass="71419">MKSASLPSPSWASIVCQESMEEGSGKKDVSLFAKPDQGSNLGDEEADLECLPPSDKELEPQGEFPLEIEAPGHVGCSRVKGLSTCNPPLPEDVHLVEVPLGPSSTSISAAPRSSRMMPRRVPVDTFSHTAYSTNAVSAIDGTMPSSNRTSMKDHARPFSQDWNAGFSSFRTQVPLSKEDVAKLHTPSSRRARRHQKALNDIAPESNEELFGCAGDKCEIAAEPGKVPISLHFISDEAHEGACATLDKNSSYGPGPVPSSPLADADAPSAQGAGCSIAVPTGTSRPNSRLSDVSGCEACAEGDSHGVFVETLMASLPSAELAGDCFEVPAPKEHDVSRAFSGSGPLAASSDLLVFGPSAEWKSGSRKKLPALPDVAPQNLPPGDSLAGCGNPLSLEGHHDGATPLCVPVKQTDTNANIEMLVDATPKTLDPGDGRSDRGTSSLVSPSANHHAHCVVFRHEVGQRFCSLVEFDTLSCSVEPVANIQLKDKGMSQDEHGAPNETRALHPADDGHLGSREVESVGGAKCASISNADVLAISSAKEAGNKPVDPDLTLKSINRLTKKYSLADPIIAEPTSVSPRGSLDGDQQGGDREAFGKSLLPLGSNVLAPVYCPTMEYSMSEEVEADEAEPMHEHTGIEVDFPQVSSVLGGTWQPFAILLFVGDVGLALLLPKGDAAGAVAGSLC</sequence>
<dbReference type="Proteomes" id="UP001279734">
    <property type="component" value="Unassembled WGS sequence"/>
</dbReference>
<evidence type="ECO:0000256" key="1">
    <source>
        <dbReference type="SAM" id="MobiDB-lite"/>
    </source>
</evidence>
<evidence type="ECO:0000313" key="3">
    <source>
        <dbReference type="Proteomes" id="UP001279734"/>
    </source>
</evidence>
<proteinExistence type="predicted"/>
<feature type="region of interest" description="Disordered" evidence="1">
    <location>
        <begin position="570"/>
        <end position="594"/>
    </location>
</feature>
<protein>
    <submittedName>
        <fullName evidence="2">Uncharacterized protein</fullName>
    </submittedName>
</protein>
<feature type="region of interest" description="Disordered" evidence="1">
    <location>
        <begin position="488"/>
        <end position="510"/>
    </location>
</feature>